<comment type="similarity">
    <text evidence="1">Belongs to the ComF/GntX family.</text>
</comment>
<dbReference type="SUPFAM" id="SSF53271">
    <property type="entry name" value="PRTase-like"/>
    <property type="match status" value="1"/>
</dbReference>
<dbReference type="STRING" id="994573.T472_0215695"/>
<dbReference type="PANTHER" id="PTHR47505:SF1">
    <property type="entry name" value="DNA UTILIZATION PROTEIN YHGH"/>
    <property type="match status" value="1"/>
</dbReference>
<evidence type="ECO:0000256" key="1">
    <source>
        <dbReference type="ARBA" id="ARBA00008007"/>
    </source>
</evidence>
<dbReference type="AlphaFoldDB" id="V7I0D6"/>
<dbReference type="InterPro" id="IPR000836">
    <property type="entry name" value="PRTase_dom"/>
</dbReference>
<dbReference type="eggNOG" id="COG1040">
    <property type="taxonomic scope" value="Bacteria"/>
</dbReference>
<dbReference type="InterPro" id="IPR051910">
    <property type="entry name" value="ComF/GntX_DNA_util-trans"/>
</dbReference>
<dbReference type="EMBL" id="AXUN02000202">
    <property type="protein sequence ID" value="ETA79685.1"/>
    <property type="molecule type" value="Genomic_DNA"/>
</dbReference>
<comment type="caution">
    <text evidence="2">The sequence shown here is derived from an EMBL/GenBank/DDBJ whole genome shotgun (WGS) entry which is preliminary data.</text>
</comment>
<reference evidence="2 3" key="1">
    <citation type="journal article" date="2014" name="Genome Announc.">
        <title>Genome Sequence of Youngiibacter fragilis, the Type Strain of the Genus Youngiibacter.</title>
        <authorList>
            <person name="Wawrik C.B."/>
            <person name="Callaghan A.V."/>
            <person name="Stamps B.W."/>
            <person name="Wawrik B."/>
        </authorList>
    </citation>
    <scope>NUCLEOTIDE SEQUENCE [LARGE SCALE GENOMIC DNA]</scope>
    <source>
        <strain evidence="2 3">232.1</strain>
    </source>
</reference>
<evidence type="ECO:0000313" key="2">
    <source>
        <dbReference type="EMBL" id="ETA79685.1"/>
    </source>
</evidence>
<gene>
    <name evidence="2" type="ORF">T472_0215695</name>
</gene>
<evidence type="ECO:0008006" key="4">
    <source>
        <dbReference type="Google" id="ProtNLM"/>
    </source>
</evidence>
<evidence type="ECO:0000313" key="3">
    <source>
        <dbReference type="Proteomes" id="UP000017747"/>
    </source>
</evidence>
<organism evidence="2 3">
    <name type="scientific">Youngiibacter fragilis 232.1</name>
    <dbReference type="NCBI Taxonomy" id="994573"/>
    <lineage>
        <taxon>Bacteria</taxon>
        <taxon>Bacillati</taxon>
        <taxon>Bacillota</taxon>
        <taxon>Clostridia</taxon>
        <taxon>Eubacteriales</taxon>
        <taxon>Clostridiaceae</taxon>
        <taxon>Youngiibacter</taxon>
    </lineage>
</organism>
<name>V7I0D6_9CLOT</name>
<dbReference type="Gene3D" id="3.40.50.2020">
    <property type="match status" value="1"/>
</dbReference>
<accession>V7I0D6</accession>
<proteinExistence type="inferred from homology"/>
<dbReference type="CDD" id="cd06223">
    <property type="entry name" value="PRTases_typeI"/>
    <property type="match status" value="1"/>
</dbReference>
<keyword evidence="3" id="KW-1185">Reference proteome</keyword>
<sequence>MLDTLYPRLRCPVCDGYYNGLCPVCRLTIVPEPESDILHCSRYEGSAKILVSSFKSAGSFNAGKEIAGIIHSRFEDYIRDFDIVTWAPSSRLSRQRLGFDHGEVLARNVAALAGREHARLFKAPEFEQKGLERTGRQENALTIRLVKNGQSLVKGRKILVLDDVATTGSTLSSCMVKITDAGGIAGAVAFAYQGAR</sequence>
<dbReference type="Proteomes" id="UP000017747">
    <property type="component" value="Unassembled WGS sequence"/>
</dbReference>
<protein>
    <recommendedName>
        <fullName evidence="4">Phosphoribosyltransferase</fullName>
    </recommendedName>
</protein>
<dbReference type="InterPro" id="IPR029057">
    <property type="entry name" value="PRTase-like"/>
</dbReference>
<dbReference type="PANTHER" id="PTHR47505">
    <property type="entry name" value="DNA UTILIZATION PROTEIN YHGH"/>
    <property type="match status" value="1"/>
</dbReference>